<keyword evidence="8" id="KW-0804">Transcription</keyword>
<organism evidence="12 13">
    <name type="scientific">Chaetomium globosum (strain ATCC 6205 / CBS 148.51 / DSM 1962 / NBRC 6347 / NRRL 1970)</name>
    <name type="common">Soil fungus</name>
    <dbReference type="NCBI Taxonomy" id="306901"/>
    <lineage>
        <taxon>Eukaryota</taxon>
        <taxon>Fungi</taxon>
        <taxon>Dikarya</taxon>
        <taxon>Ascomycota</taxon>
        <taxon>Pezizomycotina</taxon>
        <taxon>Sordariomycetes</taxon>
        <taxon>Sordariomycetidae</taxon>
        <taxon>Sordariales</taxon>
        <taxon>Chaetomiaceae</taxon>
        <taxon>Chaetomium</taxon>
    </lineage>
</organism>
<gene>
    <name evidence="12" type="ORF">CHGG_01848</name>
</gene>
<dbReference type="GO" id="GO:0000977">
    <property type="term" value="F:RNA polymerase II transcription regulatory region sequence-specific DNA binding"/>
    <property type="evidence" value="ECO:0007669"/>
    <property type="project" value="TreeGrafter"/>
</dbReference>
<evidence type="ECO:0000256" key="1">
    <source>
        <dbReference type="ARBA" id="ARBA00004123"/>
    </source>
</evidence>
<feature type="compositionally biased region" description="Low complexity" evidence="10">
    <location>
        <begin position="96"/>
        <end position="106"/>
    </location>
</feature>
<dbReference type="RefSeq" id="XP_001221069.1">
    <property type="nucleotide sequence ID" value="XM_001221068.1"/>
</dbReference>
<proteinExistence type="inferred from homology"/>
<dbReference type="FunCoup" id="Q2HD56">
    <property type="interactions" value="885"/>
</dbReference>
<evidence type="ECO:0000313" key="13">
    <source>
        <dbReference type="Proteomes" id="UP000001056"/>
    </source>
</evidence>
<keyword evidence="4" id="KW-0677">Repeat</keyword>
<evidence type="ECO:0000256" key="3">
    <source>
        <dbReference type="ARBA" id="ARBA00022723"/>
    </source>
</evidence>
<dbReference type="PANTHER" id="PTHR12360">
    <property type="entry name" value="NUCLEAR TRANSCRIPTION FACTOR, X-BOX BINDING 1 NFX1"/>
    <property type="match status" value="1"/>
</dbReference>
<dbReference type="GeneID" id="4386514"/>
<feature type="compositionally biased region" description="Low complexity" evidence="10">
    <location>
        <begin position="52"/>
        <end position="70"/>
    </location>
</feature>
<dbReference type="OrthoDB" id="6512771at2759"/>
<keyword evidence="7" id="KW-0805">Transcription regulation</keyword>
<evidence type="ECO:0000256" key="9">
    <source>
        <dbReference type="ARBA" id="ARBA00023242"/>
    </source>
</evidence>
<evidence type="ECO:0000256" key="10">
    <source>
        <dbReference type="SAM" id="MobiDB-lite"/>
    </source>
</evidence>
<keyword evidence="13" id="KW-1185">Reference proteome</keyword>
<dbReference type="Proteomes" id="UP000001056">
    <property type="component" value="Unassembled WGS sequence"/>
</dbReference>
<feature type="domain" description="R3H" evidence="11">
    <location>
        <begin position="795"/>
        <end position="858"/>
    </location>
</feature>
<evidence type="ECO:0000256" key="6">
    <source>
        <dbReference type="ARBA" id="ARBA00022833"/>
    </source>
</evidence>
<dbReference type="GO" id="GO:0000122">
    <property type="term" value="P:negative regulation of transcription by RNA polymerase II"/>
    <property type="evidence" value="ECO:0007669"/>
    <property type="project" value="TreeGrafter"/>
</dbReference>
<dbReference type="SMART" id="SM00438">
    <property type="entry name" value="ZnF_NFX"/>
    <property type="match status" value="9"/>
</dbReference>
<feature type="region of interest" description="Disordered" evidence="10">
    <location>
        <begin position="1"/>
        <end position="128"/>
    </location>
</feature>
<evidence type="ECO:0000256" key="5">
    <source>
        <dbReference type="ARBA" id="ARBA00022771"/>
    </source>
</evidence>
<evidence type="ECO:0000256" key="4">
    <source>
        <dbReference type="ARBA" id="ARBA00022737"/>
    </source>
</evidence>
<dbReference type="InterPro" id="IPR000967">
    <property type="entry name" value="Znf_NFX1"/>
</dbReference>
<dbReference type="InterPro" id="IPR034078">
    <property type="entry name" value="NFX1_fam"/>
</dbReference>
<dbReference type="GO" id="GO:0005634">
    <property type="term" value="C:nucleus"/>
    <property type="evidence" value="ECO:0007669"/>
    <property type="project" value="UniProtKB-SubCell"/>
</dbReference>
<dbReference type="PROSITE" id="PS51061">
    <property type="entry name" value="R3H"/>
    <property type="match status" value="1"/>
</dbReference>
<dbReference type="GO" id="GO:0000981">
    <property type="term" value="F:DNA-binding transcription factor activity, RNA polymerase II-specific"/>
    <property type="evidence" value="ECO:0007669"/>
    <property type="project" value="TreeGrafter"/>
</dbReference>
<comment type="similarity">
    <text evidence="2">Belongs to the NFX1 family.</text>
</comment>
<evidence type="ECO:0000256" key="7">
    <source>
        <dbReference type="ARBA" id="ARBA00023015"/>
    </source>
</evidence>
<dbReference type="STRING" id="306901.Q2HD56"/>
<evidence type="ECO:0000313" key="12">
    <source>
        <dbReference type="EMBL" id="EAQ93613.1"/>
    </source>
</evidence>
<dbReference type="VEuPathDB" id="FungiDB:CHGG_01848"/>
<dbReference type="SMART" id="SM00393">
    <property type="entry name" value="R3H"/>
    <property type="match status" value="1"/>
</dbReference>
<sequence>MTTRTFTVVEPSEPGPSQRRPQRGRRARKGQSSRPRGLASSGEGSEPGPAQPASVIVATPAVAVAPAPEASNQPGRGRRAQGGSRGGNRRGGSRRGTGQRSVVVSHRGGRRPPSPHRQGGNNTPRPSLRATAAEFVPGQPTQSLGAEPSESGPGTMPVILEFVAKSTAPDLMTRIHEDIDRCQYECIVCTGEVLRTTEMWSCSICWTSIHLFCAQQWYTSQLQLREDFPGGYRGADDDWRCPGCNSGLVGKPEVHHCWCRKETDPQPIPGLPPHTCGQTCSKPRATCPHPCSLMCHAGPCPPCTLMGPTQSCFCGKHTSTKKCRETDYGKGWSCQEICGDLFPCGEHSCPQICHPGLCGSCDIPTLSVCYCGREQREIPCSQRGDILESFNHGQAKLPSGIEQTPDQWFEGSFRCTNICGRPFDCGHHLCSKPCHSQDEAAAHCPLSPDVVTHCSCGKTPLASMSVEPRQSCQDPIPHCNKPCNKAQTCGHLCLSECHTGPCAPCTRIADIPCRCGRVTTKSLCHQGNISHPHCFRICKAHLNCGRHECGEHCCPGEKAAAERRKHKRTANENYEPEHICFQPPQPCGMPPPECRFACTRASPCGHPSGPHLCHTDETPCPKCPYLVSKPCVCGKKALRNQPCWFDEGRCGLPCGKKLKCGAHECRKPCHKPGECEDADISGSHCPQPCGKVRKSCEHTCVDQCHAPYACKEDKPCQSKTFVTCPCQHRKQEVRCQATKLTPSPAGKSTLTCDDECRRLQRNRKLAEALDIDPSTHADEHIPYSDTSLKLFRENVSWAQTQERQLRMFAAAPEEKRIRFKPMPPHQRAFLHALAEDFGLDSESQDPGPHRHVCVFKTPRFVSAPKKTLGQCLQVADKAAKLRTGVSAIAPKSSPRRQGSPFNALMLGGWATASRGGPGSGLHHPFPPLGRKSSSSPPPAPPPSRPTRRRSRRPSPASSPPLHASSRGRGSPPLSCCATSTPRRERLSAGRVLWLRMLVRGGVRWPAAGQRVGGTIGGLRLEMRKREAAGGAGQGVEEDWLAALEREEEEAEEKEEGVEEAEGEE</sequence>
<evidence type="ECO:0000259" key="11">
    <source>
        <dbReference type="PROSITE" id="PS51061"/>
    </source>
</evidence>
<dbReference type="InParanoid" id="Q2HD56"/>
<name>Q2HD56_CHAGB</name>
<keyword evidence="9" id="KW-0539">Nucleus</keyword>
<feature type="compositionally biased region" description="Pro residues" evidence="10">
    <location>
        <begin position="935"/>
        <end position="944"/>
    </location>
</feature>
<dbReference type="FunFam" id="3.30.1370.50:FF:000006">
    <property type="entry name" value="NF-X1 finger transcription factor"/>
    <property type="match status" value="1"/>
</dbReference>
<comment type="subcellular location">
    <subcellularLocation>
        <location evidence="1">Nucleus</location>
    </subcellularLocation>
</comment>
<dbReference type="GO" id="GO:0008270">
    <property type="term" value="F:zinc ion binding"/>
    <property type="evidence" value="ECO:0007669"/>
    <property type="project" value="UniProtKB-KW"/>
</dbReference>
<dbReference type="CDD" id="cd06006">
    <property type="entry name" value="R3H_unknown_2"/>
    <property type="match status" value="1"/>
</dbReference>
<evidence type="ECO:0000256" key="2">
    <source>
        <dbReference type="ARBA" id="ARBA00007269"/>
    </source>
</evidence>
<dbReference type="AlphaFoldDB" id="Q2HD56"/>
<feature type="region of interest" description="Disordered" evidence="10">
    <location>
        <begin position="914"/>
        <end position="981"/>
    </location>
</feature>
<dbReference type="InterPro" id="IPR034077">
    <property type="entry name" value="R3H_FAP1"/>
</dbReference>
<dbReference type="HOGENOM" id="CLU_005714_2_0_1"/>
<dbReference type="OMA" id="CPHPCDS"/>
<keyword evidence="6" id="KW-0862">Zinc</keyword>
<feature type="region of interest" description="Disordered" evidence="10">
    <location>
        <begin position="1045"/>
        <end position="1064"/>
    </location>
</feature>
<keyword evidence="3" id="KW-0479">Metal-binding</keyword>
<keyword evidence="5" id="KW-0863">Zinc-finger</keyword>
<feature type="compositionally biased region" description="Low complexity" evidence="10">
    <location>
        <begin position="10"/>
        <end position="19"/>
    </location>
</feature>
<reference evidence="13" key="1">
    <citation type="journal article" date="2015" name="Genome Announc.">
        <title>Draft genome sequence of the cellulolytic fungus Chaetomium globosum.</title>
        <authorList>
            <person name="Cuomo C.A."/>
            <person name="Untereiner W.A."/>
            <person name="Ma L.-J."/>
            <person name="Grabherr M."/>
            <person name="Birren B.W."/>
        </authorList>
    </citation>
    <scope>NUCLEOTIDE SEQUENCE [LARGE SCALE GENOMIC DNA]</scope>
    <source>
        <strain evidence="13">ATCC 6205 / CBS 148.51 / DSM 1962 / NBRC 6347 / NRRL 1970</strain>
    </source>
</reference>
<feature type="compositionally biased region" description="Basic residues" evidence="10">
    <location>
        <begin position="20"/>
        <end position="31"/>
    </location>
</feature>
<dbReference type="Gene3D" id="3.30.1370.50">
    <property type="entry name" value="R3H-like domain"/>
    <property type="match status" value="1"/>
</dbReference>
<dbReference type="EMBL" id="CH408029">
    <property type="protein sequence ID" value="EAQ93613.1"/>
    <property type="molecule type" value="Genomic_DNA"/>
</dbReference>
<dbReference type="Pfam" id="PF01424">
    <property type="entry name" value="R3H"/>
    <property type="match status" value="1"/>
</dbReference>
<dbReference type="SUPFAM" id="SSF82708">
    <property type="entry name" value="R3H domain"/>
    <property type="match status" value="1"/>
</dbReference>
<dbReference type="CDD" id="cd06008">
    <property type="entry name" value="NF-X1-zinc-finger"/>
    <property type="match status" value="3"/>
</dbReference>
<evidence type="ECO:0000256" key="8">
    <source>
        <dbReference type="ARBA" id="ARBA00023163"/>
    </source>
</evidence>
<dbReference type="InterPro" id="IPR001374">
    <property type="entry name" value="R3H_dom"/>
</dbReference>
<dbReference type="PANTHER" id="PTHR12360:SF12">
    <property type="entry name" value="TRANSCRIPTIONAL REPRESSOR NF-X1"/>
    <property type="match status" value="1"/>
</dbReference>
<accession>Q2HD56</accession>
<dbReference type="eggNOG" id="KOG1952">
    <property type="taxonomic scope" value="Eukaryota"/>
</dbReference>
<protein>
    <recommendedName>
        <fullName evidence="11">R3H domain-containing protein</fullName>
    </recommendedName>
</protein>
<feature type="compositionally biased region" description="Low complexity" evidence="10">
    <location>
        <begin position="953"/>
        <end position="966"/>
    </location>
</feature>
<dbReference type="InterPro" id="IPR036867">
    <property type="entry name" value="R3H_dom_sf"/>
</dbReference>